<dbReference type="AlphaFoldDB" id="A0A7W5AN88"/>
<evidence type="ECO:0000313" key="1">
    <source>
        <dbReference type="EMBL" id="MBB3098944.1"/>
    </source>
</evidence>
<dbReference type="RefSeq" id="WP_183225033.1">
    <property type="nucleotide sequence ID" value="NZ_BMPW01000020.1"/>
</dbReference>
<sequence length="82" mass="8587">MIGYVPVAEECGALVDAGLMGKAEAIVRIAVASDGGLTLLGAENALDQWQTLRARIANIQMSVEMGIAACEAQLREQGGNER</sequence>
<dbReference type="EMBL" id="JACHXF010000017">
    <property type="protein sequence ID" value="MBB3098944.1"/>
    <property type="molecule type" value="Genomic_DNA"/>
</dbReference>
<organism evidence="1 2">
    <name type="scientific">Actinoplanes campanulatus</name>
    <dbReference type="NCBI Taxonomy" id="113559"/>
    <lineage>
        <taxon>Bacteria</taxon>
        <taxon>Bacillati</taxon>
        <taxon>Actinomycetota</taxon>
        <taxon>Actinomycetes</taxon>
        <taxon>Micromonosporales</taxon>
        <taxon>Micromonosporaceae</taxon>
        <taxon>Actinoplanes</taxon>
    </lineage>
</organism>
<reference evidence="1 2" key="1">
    <citation type="submission" date="2020-08" db="EMBL/GenBank/DDBJ databases">
        <title>Genomic Encyclopedia of Type Strains, Phase III (KMG-III): the genomes of soil and plant-associated and newly described type strains.</title>
        <authorList>
            <person name="Whitman W."/>
        </authorList>
    </citation>
    <scope>NUCLEOTIDE SEQUENCE [LARGE SCALE GENOMIC DNA]</scope>
    <source>
        <strain evidence="1 2">CECT 3287</strain>
    </source>
</reference>
<evidence type="ECO:0000313" key="2">
    <source>
        <dbReference type="Proteomes" id="UP000590749"/>
    </source>
</evidence>
<protein>
    <submittedName>
        <fullName evidence="1">Uncharacterized protein</fullName>
    </submittedName>
</protein>
<gene>
    <name evidence="1" type="ORF">FHR83_006650</name>
</gene>
<proteinExistence type="predicted"/>
<accession>A0A7W5AN88</accession>
<comment type="caution">
    <text evidence="1">The sequence shown here is derived from an EMBL/GenBank/DDBJ whole genome shotgun (WGS) entry which is preliminary data.</text>
</comment>
<keyword evidence="2" id="KW-1185">Reference proteome</keyword>
<name>A0A7W5AN88_9ACTN</name>
<dbReference type="Proteomes" id="UP000590749">
    <property type="component" value="Unassembled WGS sequence"/>
</dbReference>